<name>A0A168FV06_CORDF</name>
<dbReference type="GO" id="GO:0009251">
    <property type="term" value="P:glucan catabolic process"/>
    <property type="evidence" value="ECO:0007669"/>
    <property type="project" value="TreeGrafter"/>
</dbReference>
<organism evidence="3 4">
    <name type="scientific">Akanthomyces lecanii RCEF 1005</name>
    <dbReference type="NCBI Taxonomy" id="1081108"/>
    <lineage>
        <taxon>Eukaryota</taxon>
        <taxon>Fungi</taxon>
        <taxon>Dikarya</taxon>
        <taxon>Ascomycota</taxon>
        <taxon>Pezizomycotina</taxon>
        <taxon>Sordariomycetes</taxon>
        <taxon>Hypocreomycetidae</taxon>
        <taxon>Hypocreales</taxon>
        <taxon>Cordycipitaceae</taxon>
        <taxon>Akanthomyces</taxon>
        <taxon>Cordyceps confragosa</taxon>
    </lineage>
</organism>
<dbReference type="InterPro" id="IPR050546">
    <property type="entry name" value="Glycosyl_Hydrlase_16"/>
</dbReference>
<keyword evidence="1" id="KW-1133">Transmembrane helix</keyword>
<dbReference type="CDD" id="cd02181">
    <property type="entry name" value="GH16_fungal_Lam16A_glucanase"/>
    <property type="match status" value="1"/>
</dbReference>
<dbReference type="AlphaFoldDB" id="A0A168FV06"/>
<dbReference type="GO" id="GO:0004553">
    <property type="term" value="F:hydrolase activity, hydrolyzing O-glycosyl compounds"/>
    <property type="evidence" value="ECO:0007669"/>
    <property type="project" value="InterPro"/>
</dbReference>
<keyword evidence="1" id="KW-0812">Transmembrane</keyword>
<dbReference type="InterPro" id="IPR000757">
    <property type="entry name" value="Beta-glucanase-like"/>
</dbReference>
<comment type="caution">
    <text evidence="3">The sequence shown here is derived from an EMBL/GenBank/DDBJ whole genome shotgun (WGS) entry which is preliminary data.</text>
</comment>
<dbReference type="PROSITE" id="PS51762">
    <property type="entry name" value="GH16_2"/>
    <property type="match status" value="1"/>
</dbReference>
<keyword evidence="4" id="KW-1185">Reference proteome</keyword>
<keyword evidence="3" id="KW-0430">Lectin</keyword>
<protein>
    <submittedName>
        <fullName evidence="3">Concanavalin A-like lectin/glucanase</fullName>
    </submittedName>
</protein>
<dbReference type="SUPFAM" id="SSF49899">
    <property type="entry name" value="Concanavalin A-like lectins/glucanases"/>
    <property type="match status" value="1"/>
</dbReference>
<evidence type="ECO:0000313" key="3">
    <source>
        <dbReference type="EMBL" id="OAA75655.1"/>
    </source>
</evidence>
<accession>A0A168FV06</accession>
<dbReference type="InterPro" id="IPR013320">
    <property type="entry name" value="ConA-like_dom_sf"/>
</dbReference>
<evidence type="ECO:0000259" key="2">
    <source>
        <dbReference type="PROSITE" id="PS51762"/>
    </source>
</evidence>
<feature type="domain" description="GH16" evidence="2">
    <location>
        <begin position="66"/>
        <end position="340"/>
    </location>
</feature>
<evidence type="ECO:0000313" key="4">
    <source>
        <dbReference type="Proteomes" id="UP000076881"/>
    </source>
</evidence>
<dbReference type="Pfam" id="PF26113">
    <property type="entry name" value="GH16_XgeA"/>
    <property type="match status" value="1"/>
</dbReference>
<keyword evidence="1" id="KW-0472">Membrane</keyword>
<dbReference type="OrthoDB" id="192832at2759"/>
<proteinExistence type="predicted"/>
<feature type="transmembrane region" description="Helical" evidence="1">
    <location>
        <begin position="37"/>
        <end position="59"/>
    </location>
</feature>
<dbReference type="GO" id="GO:0030246">
    <property type="term" value="F:carbohydrate binding"/>
    <property type="evidence" value="ECO:0007669"/>
    <property type="project" value="UniProtKB-KW"/>
</dbReference>
<evidence type="ECO:0000256" key="1">
    <source>
        <dbReference type="SAM" id="Phobius"/>
    </source>
</evidence>
<dbReference type="Proteomes" id="UP000076881">
    <property type="component" value="Unassembled WGS sequence"/>
</dbReference>
<reference evidence="3 4" key="1">
    <citation type="journal article" date="2016" name="Genome Biol. Evol.">
        <title>Divergent and convergent evolution of fungal pathogenicity.</title>
        <authorList>
            <person name="Shang Y."/>
            <person name="Xiao G."/>
            <person name="Zheng P."/>
            <person name="Cen K."/>
            <person name="Zhan S."/>
            <person name="Wang C."/>
        </authorList>
    </citation>
    <scope>NUCLEOTIDE SEQUENCE [LARGE SCALE GENOMIC DNA]</scope>
    <source>
        <strain evidence="3 4">RCEF 1005</strain>
    </source>
</reference>
<dbReference type="PANTHER" id="PTHR10963">
    <property type="entry name" value="GLYCOSYL HYDROLASE-RELATED"/>
    <property type="match status" value="1"/>
</dbReference>
<sequence>MPGYEDEGDLMPYHGKASRAATTKMPWWNPRYWARKVWIVIVVVLIIIIVIAVAVGVTVSKNNAYPSYKELSYTLQDTCKYHPARPRISQHRLTDYADSGEDFFDQFNYFHDYDPAQGFVHYNLTYATQNSAVIKVDTTVGPGSKPDASTGRFSVRIESKKTYNKGLFLFDVKHTPLGCATWPALWLTDAAHWPDHGEIDVFEAINGGDAGNMMTLHTAQGCSMGGKRKMSGKALDSSCYVKDNNNAGCGVQAASKDSFGEAFNQKQGGVMAVEWRDDGIRMWQFMRDAIPADITGKKPTPDAWGTAAADFPNTHCDIGAKFSNNSIVANIDLCGQLVEASWNSSSCGGGGAKCTDVVATKPTEFANAYWEFGGFEVYQAS</sequence>
<dbReference type="PANTHER" id="PTHR10963:SF42">
    <property type="entry name" value="PUTATIVE (AFU_ORTHOLOGUE AFUA_5G02280)-RELATED"/>
    <property type="match status" value="1"/>
</dbReference>
<dbReference type="Gene3D" id="2.60.120.200">
    <property type="match status" value="1"/>
</dbReference>
<gene>
    <name evidence="3" type="ORF">LEL_07643</name>
</gene>
<dbReference type="EMBL" id="AZHF01000005">
    <property type="protein sequence ID" value="OAA75655.1"/>
    <property type="molecule type" value="Genomic_DNA"/>
</dbReference>